<feature type="compositionally biased region" description="Low complexity" evidence="1">
    <location>
        <begin position="180"/>
        <end position="195"/>
    </location>
</feature>
<reference evidence="3 4" key="1">
    <citation type="submission" date="2018-09" db="EMBL/GenBank/DDBJ databases">
        <title>Characterization of the phylogenetic diversity of five novel species belonging to the genus Bifidobacterium.</title>
        <authorList>
            <person name="Lugli G.A."/>
            <person name="Duranti S."/>
            <person name="Milani C."/>
        </authorList>
    </citation>
    <scope>NUCLEOTIDE SEQUENCE [LARGE SCALE GENOMIC DNA]</scope>
    <source>
        <strain evidence="3 4">2034B</strain>
    </source>
</reference>
<sequence length="281" mass="29292">MSGHNERGDHETTRINPPADSAPTQAFPIVRPAAPYAMANGSPVALPATPPSIPPAGSSDGSGTAQSWWKQPKHLLIAVIAVLVVIALIATPIIINRRAKHAEALSACQSALADYQNARDRLRALSASDANAQSGTSVTCNSHDSTDTLTSSASVLRDAARTFEAEATTLEQQRKEDNQQSDSSNGSSDSDSQSSAAARKALQDSLDAANALIDKVQASIADGTAKQLMVGTLTAAANSAQKLLNDSGITDSKYYKAAKATLDEAINAVNDWVDKQASKAQ</sequence>
<dbReference type="RefSeq" id="WP_125982415.1">
    <property type="nucleotide sequence ID" value="NZ_QXGL01000011.1"/>
</dbReference>
<keyword evidence="2" id="KW-0812">Transmembrane</keyword>
<proteinExistence type="predicted"/>
<evidence type="ECO:0000313" key="4">
    <source>
        <dbReference type="Proteomes" id="UP000287533"/>
    </source>
</evidence>
<dbReference type="EMBL" id="QXGL01000011">
    <property type="protein sequence ID" value="RSX50823.1"/>
    <property type="molecule type" value="Genomic_DNA"/>
</dbReference>
<dbReference type="Proteomes" id="UP000287533">
    <property type="component" value="Unassembled WGS sequence"/>
</dbReference>
<feature type="region of interest" description="Disordered" evidence="1">
    <location>
        <begin position="1"/>
        <end position="25"/>
    </location>
</feature>
<feature type="region of interest" description="Disordered" evidence="1">
    <location>
        <begin position="128"/>
        <end position="147"/>
    </location>
</feature>
<keyword evidence="2" id="KW-0472">Membrane</keyword>
<feature type="region of interest" description="Disordered" evidence="1">
    <location>
        <begin position="168"/>
        <end position="201"/>
    </location>
</feature>
<evidence type="ECO:0000256" key="1">
    <source>
        <dbReference type="SAM" id="MobiDB-lite"/>
    </source>
</evidence>
<organism evidence="3 4">
    <name type="scientific">Bifidobacterium goeldii</name>
    <dbReference type="NCBI Taxonomy" id="2306975"/>
    <lineage>
        <taxon>Bacteria</taxon>
        <taxon>Bacillati</taxon>
        <taxon>Actinomycetota</taxon>
        <taxon>Actinomycetes</taxon>
        <taxon>Bifidobacteriales</taxon>
        <taxon>Bifidobacteriaceae</taxon>
        <taxon>Bifidobacterium</taxon>
    </lineage>
</organism>
<name>A0A430FD97_9BIFI</name>
<evidence type="ECO:0000313" key="3">
    <source>
        <dbReference type="EMBL" id="RSX50823.1"/>
    </source>
</evidence>
<gene>
    <name evidence="3" type="ORF">D2E25_1969</name>
</gene>
<feature type="compositionally biased region" description="Basic and acidic residues" evidence="1">
    <location>
        <begin position="1"/>
        <end position="13"/>
    </location>
</feature>
<keyword evidence="4" id="KW-1185">Reference proteome</keyword>
<comment type="caution">
    <text evidence="3">The sequence shown here is derived from an EMBL/GenBank/DDBJ whole genome shotgun (WGS) entry which is preliminary data.</text>
</comment>
<evidence type="ECO:0000256" key="2">
    <source>
        <dbReference type="SAM" id="Phobius"/>
    </source>
</evidence>
<feature type="transmembrane region" description="Helical" evidence="2">
    <location>
        <begin position="75"/>
        <end position="95"/>
    </location>
</feature>
<dbReference type="AlphaFoldDB" id="A0A430FD97"/>
<dbReference type="OrthoDB" id="3232204at2"/>
<accession>A0A430FD97</accession>
<protein>
    <submittedName>
        <fullName evidence="3">M-like protein Szp3</fullName>
    </submittedName>
</protein>
<keyword evidence="2" id="KW-1133">Transmembrane helix</keyword>